<dbReference type="Proteomes" id="UP000831880">
    <property type="component" value="Chromosome"/>
</dbReference>
<evidence type="ECO:0000256" key="1">
    <source>
        <dbReference type="SAM" id="Phobius"/>
    </source>
</evidence>
<gene>
    <name evidence="2" type="ORF">MUO14_13265</name>
</gene>
<accession>A0ABY4GUH3</accession>
<protein>
    <submittedName>
        <fullName evidence="2">Uncharacterized protein</fullName>
    </submittedName>
</protein>
<dbReference type="EMBL" id="CP095074">
    <property type="protein sequence ID" value="UOQ91548.1"/>
    <property type="molecule type" value="Genomic_DNA"/>
</dbReference>
<feature type="transmembrane region" description="Helical" evidence="1">
    <location>
        <begin position="17"/>
        <end position="35"/>
    </location>
</feature>
<sequence length="103" mass="11582">MDIIGSKQKKDKITMMNVIKIDIVLFTVVAVYFAIPFDDTVYIHTIAYEVNTAVIIISSLVNIVMSFCIYMYLKYTGDRNEKLPIPLGSVALVVCTTRVRATV</sequence>
<keyword evidence="1" id="KW-0812">Transmembrane</keyword>
<reference evidence="2 3" key="1">
    <citation type="submission" date="2022-04" db="EMBL/GenBank/DDBJ databases">
        <title>Halobacillus sp. isolated from saltern.</title>
        <authorList>
            <person name="Won M."/>
            <person name="Lee C.-M."/>
            <person name="Woen H.-Y."/>
            <person name="Kwon S.-W."/>
        </authorList>
    </citation>
    <scope>NUCLEOTIDE SEQUENCE [LARGE SCALE GENOMIC DNA]</scope>
    <source>
        <strain evidence="2 3">SSTM10-2</strain>
    </source>
</reference>
<keyword evidence="1" id="KW-1133">Transmembrane helix</keyword>
<keyword evidence="3" id="KW-1185">Reference proteome</keyword>
<dbReference type="RefSeq" id="WP_244751159.1">
    <property type="nucleotide sequence ID" value="NZ_CP095074.1"/>
</dbReference>
<name>A0ABY4GUH3_9BACI</name>
<proteinExistence type="predicted"/>
<evidence type="ECO:0000313" key="3">
    <source>
        <dbReference type="Proteomes" id="UP000831880"/>
    </source>
</evidence>
<feature type="transmembrane region" description="Helical" evidence="1">
    <location>
        <begin position="55"/>
        <end position="73"/>
    </location>
</feature>
<evidence type="ECO:0000313" key="2">
    <source>
        <dbReference type="EMBL" id="UOQ91548.1"/>
    </source>
</evidence>
<organism evidence="2 3">
    <name type="scientific">Halobacillus shinanisalinarum</name>
    <dbReference type="NCBI Taxonomy" id="2932258"/>
    <lineage>
        <taxon>Bacteria</taxon>
        <taxon>Bacillati</taxon>
        <taxon>Bacillota</taxon>
        <taxon>Bacilli</taxon>
        <taxon>Bacillales</taxon>
        <taxon>Bacillaceae</taxon>
        <taxon>Halobacillus</taxon>
    </lineage>
</organism>
<keyword evidence="1" id="KW-0472">Membrane</keyword>